<organism evidence="1 2">
    <name type="scientific">Blepharisma stoltei</name>
    <dbReference type="NCBI Taxonomy" id="1481888"/>
    <lineage>
        <taxon>Eukaryota</taxon>
        <taxon>Sar</taxon>
        <taxon>Alveolata</taxon>
        <taxon>Ciliophora</taxon>
        <taxon>Postciliodesmatophora</taxon>
        <taxon>Heterotrichea</taxon>
        <taxon>Heterotrichida</taxon>
        <taxon>Blepharismidae</taxon>
        <taxon>Blepharisma</taxon>
    </lineage>
</organism>
<accession>A0AAU9IC82</accession>
<comment type="caution">
    <text evidence="1">The sequence shown here is derived from an EMBL/GenBank/DDBJ whole genome shotgun (WGS) entry which is preliminary data.</text>
</comment>
<name>A0AAU9IC82_9CILI</name>
<evidence type="ECO:0000313" key="1">
    <source>
        <dbReference type="EMBL" id="CAG9311082.1"/>
    </source>
</evidence>
<dbReference type="AlphaFoldDB" id="A0AAU9IC82"/>
<keyword evidence="2" id="KW-1185">Reference proteome</keyword>
<protein>
    <submittedName>
        <fullName evidence="1">Uncharacterized protein</fullName>
    </submittedName>
</protein>
<reference evidence="1" key="1">
    <citation type="submission" date="2021-09" db="EMBL/GenBank/DDBJ databases">
        <authorList>
            <consortium name="AG Swart"/>
            <person name="Singh M."/>
            <person name="Singh A."/>
            <person name="Seah K."/>
            <person name="Emmerich C."/>
        </authorList>
    </citation>
    <scope>NUCLEOTIDE SEQUENCE</scope>
    <source>
        <strain evidence="1">ATCC30299</strain>
    </source>
</reference>
<dbReference type="EMBL" id="CAJZBQ010000003">
    <property type="protein sequence ID" value="CAG9311082.1"/>
    <property type="molecule type" value="Genomic_DNA"/>
</dbReference>
<gene>
    <name evidence="1" type="ORF">BSTOLATCC_MIC2784</name>
</gene>
<evidence type="ECO:0000313" key="2">
    <source>
        <dbReference type="Proteomes" id="UP001162131"/>
    </source>
</evidence>
<dbReference type="Proteomes" id="UP001162131">
    <property type="component" value="Unassembled WGS sequence"/>
</dbReference>
<sequence>MILEFLRAENLFIKTKEFNVKDFCWMLKDEIFWKKTIEILKQRNYYFAEIWSFGIFHNDISIIRELMSMNKQISTELGRFFDSSIITTDKGDYIHLEYDPLINTRAHKLGKNPRIANIEFKNSYRAFLELLCEKGSLDISDQLCFVQYLAYQDRISEAKEIFGTIPLHPSTEKPGSSYLQIQYDYFCCYFDPEMLPIISALYENYPIESWRKLFNEAAKFSRETQDQDISILDPQEKEPTLMFSIEKDYISLQYKWVKACKIRFYRVDLEILFSKNPFFIGNSQHFKYVKPYFDIEINLQDDGEAKIKIPELLIGQNIVIEIDYGVYTVSKSHFSANLKFNLIERYGIIKIMNENLAPIAGAYIKVFVKQKIGDIKFYKDGYTDIKGKFDYVSLNVNKISEAERFAILVVDEELGSLVLEANPPPQ</sequence>
<proteinExistence type="predicted"/>